<dbReference type="AlphaFoldDB" id="A0A844W4X0"/>
<comment type="similarity">
    <text evidence="1">Belongs to the enoyl-CoA hydratase/isomerase family.</text>
</comment>
<dbReference type="SUPFAM" id="SSF52096">
    <property type="entry name" value="ClpP/crotonase"/>
    <property type="match status" value="1"/>
</dbReference>
<evidence type="ECO:0008006" key="5">
    <source>
        <dbReference type="Google" id="ProtNLM"/>
    </source>
</evidence>
<evidence type="ECO:0000313" key="4">
    <source>
        <dbReference type="Proteomes" id="UP000443843"/>
    </source>
</evidence>
<reference evidence="3 4" key="1">
    <citation type="submission" date="2019-11" db="EMBL/GenBank/DDBJ databases">
        <title>Pseudooceanicola pacifica sp. nov., isolated from deep-sea sediment of the Pacific Ocean.</title>
        <authorList>
            <person name="Lyu L."/>
        </authorList>
    </citation>
    <scope>NUCLEOTIDE SEQUENCE [LARGE SCALE GENOMIC DNA]</scope>
    <source>
        <strain evidence="3 4">216_PA32_1</strain>
    </source>
</reference>
<keyword evidence="2" id="KW-0456">Lyase</keyword>
<dbReference type="PANTHER" id="PTHR11941:SF54">
    <property type="entry name" value="ENOYL-COA HYDRATASE, MITOCHONDRIAL"/>
    <property type="match status" value="1"/>
</dbReference>
<protein>
    <recommendedName>
        <fullName evidence="5">Enoyl-CoA hydratase</fullName>
    </recommendedName>
</protein>
<dbReference type="Proteomes" id="UP000443843">
    <property type="component" value="Unassembled WGS sequence"/>
</dbReference>
<comment type="caution">
    <text evidence="3">The sequence shown here is derived from an EMBL/GenBank/DDBJ whole genome shotgun (WGS) entry which is preliminary data.</text>
</comment>
<dbReference type="GO" id="GO:0016829">
    <property type="term" value="F:lyase activity"/>
    <property type="evidence" value="ECO:0007669"/>
    <property type="project" value="UniProtKB-KW"/>
</dbReference>
<dbReference type="Gene3D" id="3.90.226.10">
    <property type="entry name" value="2-enoyl-CoA Hydratase, Chain A, domain 1"/>
    <property type="match status" value="1"/>
</dbReference>
<dbReference type="Pfam" id="PF00378">
    <property type="entry name" value="ECH_1"/>
    <property type="match status" value="1"/>
</dbReference>
<dbReference type="CDD" id="cd06558">
    <property type="entry name" value="crotonase-like"/>
    <property type="match status" value="1"/>
</dbReference>
<organism evidence="3 4">
    <name type="scientific">Pseudooceanicola pacificus</name>
    <dbReference type="NCBI Taxonomy" id="2676438"/>
    <lineage>
        <taxon>Bacteria</taxon>
        <taxon>Pseudomonadati</taxon>
        <taxon>Pseudomonadota</taxon>
        <taxon>Alphaproteobacteria</taxon>
        <taxon>Rhodobacterales</taxon>
        <taxon>Paracoccaceae</taxon>
        <taxon>Pseudooceanicola</taxon>
    </lineage>
</organism>
<dbReference type="GO" id="GO:0006635">
    <property type="term" value="P:fatty acid beta-oxidation"/>
    <property type="evidence" value="ECO:0007669"/>
    <property type="project" value="TreeGrafter"/>
</dbReference>
<evidence type="ECO:0000256" key="1">
    <source>
        <dbReference type="ARBA" id="ARBA00005254"/>
    </source>
</evidence>
<accession>A0A844W4X0</accession>
<dbReference type="RefSeq" id="WP_160382385.1">
    <property type="nucleotide sequence ID" value="NZ_WNXQ01000004.1"/>
</dbReference>
<dbReference type="PANTHER" id="PTHR11941">
    <property type="entry name" value="ENOYL-COA HYDRATASE-RELATED"/>
    <property type="match status" value="1"/>
</dbReference>
<evidence type="ECO:0000313" key="3">
    <source>
        <dbReference type="EMBL" id="MWB78115.1"/>
    </source>
</evidence>
<dbReference type="InterPro" id="IPR014748">
    <property type="entry name" value="Enoyl-CoA_hydra_C"/>
</dbReference>
<keyword evidence="4" id="KW-1185">Reference proteome</keyword>
<dbReference type="InterPro" id="IPR001753">
    <property type="entry name" value="Enoyl-CoA_hydra/iso"/>
</dbReference>
<dbReference type="EMBL" id="WNXQ01000004">
    <property type="protein sequence ID" value="MWB78115.1"/>
    <property type="molecule type" value="Genomic_DNA"/>
</dbReference>
<gene>
    <name evidence="3" type="ORF">GLS40_08780</name>
</gene>
<sequence>MKEVDLQFRGDLAEIVLNRPHRKNALRGEDWAALGAAAARVTDSGARALLIRGAGGAFCSGFDISEIEPDKADAFAIIDGLVNPALRALRNVPVPVIAAVQGACVGGGFGIAATCDIVLGGSSARFGSPYGNIGIMSDAGLHLFLRETLGYQRAAYLILTGRLLSADKALSLGLCAEVLPDDELDARAEELATSLAAGPTVALRLSKRILREERDADAALEREAVYQNQVFASEDAAEGIAAFLQGRKPRFTGR</sequence>
<name>A0A844W4X0_9RHOB</name>
<dbReference type="InterPro" id="IPR029045">
    <property type="entry name" value="ClpP/crotonase-like_dom_sf"/>
</dbReference>
<proteinExistence type="inferred from homology"/>
<evidence type="ECO:0000256" key="2">
    <source>
        <dbReference type="ARBA" id="ARBA00023239"/>
    </source>
</evidence>
<dbReference type="Gene3D" id="1.10.12.10">
    <property type="entry name" value="Lyase 2-enoyl-coa Hydratase, Chain A, domain 2"/>
    <property type="match status" value="1"/>
</dbReference>